<dbReference type="SMART" id="SM00014">
    <property type="entry name" value="acidPPc"/>
    <property type="match status" value="1"/>
</dbReference>
<keyword evidence="1" id="KW-1133">Transmembrane helix</keyword>
<dbReference type="Gene3D" id="1.20.144.10">
    <property type="entry name" value="Phosphatidic acid phosphatase type 2/haloperoxidase"/>
    <property type="match status" value="1"/>
</dbReference>
<feature type="transmembrane region" description="Helical" evidence="1">
    <location>
        <begin position="89"/>
        <end position="110"/>
    </location>
</feature>
<keyword evidence="1" id="KW-0812">Transmembrane</keyword>
<keyword evidence="1" id="KW-0472">Membrane</keyword>
<keyword evidence="4" id="KW-1185">Reference proteome</keyword>
<feature type="domain" description="Phosphatidic acid phosphatase type 2/haloperoxidase" evidence="2">
    <location>
        <begin position="89"/>
        <end position="203"/>
    </location>
</feature>
<comment type="caution">
    <text evidence="3">The sequence shown here is derived from an EMBL/GenBank/DDBJ whole genome shotgun (WGS) entry which is preliminary data.</text>
</comment>
<dbReference type="SUPFAM" id="SSF48317">
    <property type="entry name" value="Acid phosphatase/Vanadium-dependent haloperoxidase"/>
    <property type="match status" value="1"/>
</dbReference>
<feature type="transmembrane region" description="Helical" evidence="1">
    <location>
        <begin position="130"/>
        <end position="153"/>
    </location>
</feature>
<dbReference type="Proteomes" id="UP001595701">
    <property type="component" value="Unassembled WGS sequence"/>
</dbReference>
<gene>
    <name evidence="3" type="ORF">ACFOZ0_02585</name>
</gene>
<dbReference type="Pfam" id="PF01569">
    <property type="entry name" value="PAP2"/>
    <property type="match status" value="1"/>
</dbReference>
<dbReference type="InterPro" id="IPR000326">
    <property type="entry name" value="PAP2/HPO"/>
</dbReference>
<protein>
    <submittedName>
        <fullName evidence="3">Phosphatase PAP2 family protein</fullName>
    </submittedName>
</protein>
<organism evidence="3 4">
    <name type="scientific">Streptomyces yaanensis</name>
    <dbReference type="NCBI Taxonomy" id="1142239"/>
    <lineage>
        <taxon>Bacteria</taxon>
        <taxon>Bacillati</taxon>
        <taxon>Actinomycetota</taxon>
        <taxon>Actinomycetes</taxon>
        <taxon>Kitasatosporales</taxon>
        <taxon>Streptomycetaceae</taxon>
        <taxon>Streptomyces</taxon>
    </lineage>
</organism>
<dbReference type="PANTHER" id="PTHR14969:SF13">
    <property type="entry name" value="AT30094P"/>
    <property type="match status" value="1"/>
</dbReference>
<name>A0ABV7S535_9ACTN</name>
<evidence type="ECO:0000259" key="2">
    <source>
        <dbReference type="SMART" id="SM00014"/>
    </source>
</evidence>
<feature type="transmembrane region" description="Helical" evidence="1">
    <location>
        <begin position="160"/>
        <end position="182"/>
    </location>
</feature>
<dbReference type="RefSeq" id="WP_310771909.1">
    <property type="nucleotide sequence ID" value="NZ_JBHRWR010000002.1"/>
</dbReference>
<reference evidence="4" key="1">
    <citation type="journal article" date="2019" name="Int. J. Syst. Evol. Microbiol.">
        <title>The Global Catalogue of Microorganisms (GCM) 10K type strain sequencing project: providing services to taxonomists for standard genome sequencing and annotation.</title>
        <authorList>
            <consortium name="The Broad Institute Genomics Platform"/>
            <consortium name="The Broad Institute Genome Sequencing Center for Infectious Disease"/>
            <person name="Wu L."/>
            <person name="Ma J."/>
        </authorList>
    </citation>
    <scope>NUCLEOTIDE SEQUENCE [LARGE SCALE GENOMIC DNA]</scope>
    <source>
        <strain evidence="4">CGMCC 4.7035</strain>
    </source>
</reference>
<evidence type="ECO:0000256" key="1">
    <source>
        <dbReference type="SAM" id="Phobius"/>
    </source>
</evidence>
<sequence length="226" mass="23314">MKRQDTADLAGSTALGALVAFVLLALTVTGRGGAPLPGDASLHAWSVSHRPHVMVAAARAVTYTGTGFVPYLLAILAGLLLGRTVRQRALATAACLVCLIAGQAARYGVMALTARPRPATQDWITHASGWSFPSGHTTTAALAAGLLALAIVARAPRAAAGLLAVVLGWGFLVGLTRVYLGVHWFSDVVGGWLFALCWLSLCTYAAARLTPRTDADVSEPTATSAA</sequence>
<feature type="transmembrane region" description="Helical" evidence="1">
    <location>
        <begin position="60"/>
        <end position="82"/>
    </location>
</feature>
<dbReference type="InterPro" id="IPR036938">
    <property type="entry name" value="PAP2/HPO_sf"/>
</dbReference>
<evidence type="ECO:0000313" key="4">
    <source>
        <dbReference type="Proteomes" id="UP001595701"/>
    </source>
</evidence>
<proteinExistence type="predicted"/>
<evidence type="ECO:0000313" key="3">
    <source>
        <dbReference type="EMBL" id="MFC3572189.1"/>
    </source>
</evidence>
<dbReference type="PANTHER" id="PTHR14969">
    <property type="entry name" value="SPHINGOSINE-1-PHOSPHATE PHOSPHOHYDROLASE"/>
    <property type="match status" value="1"/>
</dbReference>
<feature type="transmembrane region" description="Helical" evidence="1">
    <location>
        <begin position="188"/>
        <end position="207"/>
    </location>
</feature>
<dbReference type="EMBL" id="JBHRWR010000002">
    <property type="protein sequence ID" value="MFC3572189.1"/>
    <property type="molecule type" value="Genomic_DNA"/>
</dbReference>
<accession>A0ABV7S535</accession>